<dbReference type="EMBL" id="JAOQJV010000018">
    <property type="protein sequence ID" value="MCU6700813.1"/>
    <property type="molecule type" value="Genomic_DNA"/>
</dbReference>
<dbReference type="Proteomes" id="UP001207605">
    <property type="component" value="Unassembled WGS sequence"/>
</dbReference>
<dbReference type="InterPro" id="IPR052538">
    <property type="entry name" value="Flavonoid_dioxygenase-like"/>
</dbReference>
<evidence type="ECO:0000259" key="1">
    <source>
        <dbReference type="Pfam" id="PF07883"/>
    </source>
</evidence>
<organism evidence="2 3">
    <name type="scientific">Dorea ammoniilytica</name>
    <dbReference type="NCBI Taxonomy" id="2981788"/>
    <lineage>
        <taxon>Bacteria</taxon>
        <taxon>Bacillati</taxon>
        <taxon>Bacillota</taxon>
        <taxon>Clostridia</taxon>
        <taxon>Lachnospirales</taxon>
        <taxon>Lachnospiraceae</taxon>
        <taxon>Dorea</taxon>
    </lineage>
</organism>
<dbReference type="RefSeq" id="WP_262582149.1">
    <property type="nucleotide sequence ID" value="NZ_JAOQJV010000018.1"/>
</dbReference>
<feature type="domain" description="Cupin type-2" evidence="1">
    <location>
        <begin position="51"/>
        <end position="120"/>
    </location>
</feature>
<dbReference type="Gene3D" id="2.60.120.10">
    <property type="entry name" value="Jelly Rolls"/>
    <property type="match status" value="1"/>
</dbReference>
<gene>
    <name evidence="2" type="ORF">OCV65_11290</name>
</gene>
<protein>
    <submittedName>
        <fullName evidence="2">Cupin domain-containing protein</fullName>
    </submittedName>
</protein>
<dbReference type="SUPFAM" id="SSF51182">
    <property type="entry name" value="RmlC-like cupins"/>
    <property type="match status" value="1"/>
</dbReference>
<dbReference type="InterPro" id="IPR011051">
    <property type="entry name" value="RmlC_Cupin_sf"/>
</dbReference>
<dbReference type="InterPro" id="IPR014710">
    <property type="entry name" value="RmlC-like_jellyroll"/>
</dbReference>
<accession>A0ABT2S8L2</accession>
<evidence type="ECO:0000313" key="2">
    <source>
        <dbReference type="EMBL" id="MCU6700813.1"/>
    </source>
</evidence>
<dbReference type="PANTHER" id="PTHR43346:SF1">
    <property type="entry name" value="QUERCETIN 2,3-DIOXYGENASE-RELATED"/>
    <property type="match status" value="1"/>
</dbReference>
<dbReference type="Pfam" id="PF07883">
    <property type="entry name" value="Cupin_2"/>
    <property type="match status" value="1"/>
</dbReference>
<sequence>MNCEKCAEQRDYGMNPYVVNVEQCTIQNRNYRRAVWTGCYLQMTVMSISACEETGPEFHKDMDQYIRVEQGNAIVKVGRCRKCMDLQESMCRGDAVFVPSGNWHNIINIGKMPLKLSVIYAPPHYRKGTVNQTKADDLHR</sequence>
<reference evidence="2 3" key="1">
    <citation type="journal article" date="2021" name="ISME Commun">
        <title>Automated analysis of genomic sequences facilitates high-throughput and comprehensive description of bacteria.</title>
        <authorList>
            <person name="Hitch T.C.A."/>
        </authorList>
    </citation>
    <scope>NUCLEOTIDE SEQUENCE [LARGE SCALE GENOMIC DNA]</scope>
    <source>
        <strain evidence="2 3">Sanger_02</strain>
    </source>
</reference>
<dbReference type="CDD" id="cd02223">
    <property type="entry name" value="cupin_Bh2720-like"/>
    <property type="match status" value="1"/>
</dbReference>
<comment type="caution">
    <text evidence="2">The sequence shown here is derived from an EMBL/GenBank/DDBJ whole genome shotgun (WGS) entry which is preliminary data.</text>
</comment>
<evidence type="ECO:0000313" key="3">
    <source>
        <dbReference type="Proteomes" id="UP001207605"/>
    </source>
</evidence>
<name>A0ABT2S8L2_9FIRM</name>
<dbReference type="InterPro" id="IPR013096">
    <property type="entry name" value="Cupin_2"/>
</dbReference>
<dbReference type="PANTHER" id="PTHR43346">
    <property type="entry name" value="LIGAND BINDING DOMAIN PROTEIN, PUTATIVE (AFU_ORTHOLOGUE AFUA_6G14370)-RELATED"/>
    <property type="match status" value="1"/>
</dbReference>
<keyword evidence="3" id="KW-1185">Reference proteome</keyword>
<proteinExistence type="predicted"/>